<dbReference type="Pfam" id="PF00512">
    <property type="entry name" value="HisKA"/>
    <property type="match status" value="1"/>
</dbReference>
<dbReference type="FunFam" id="3.30.565.10:FF:000010">
    <property type="entry name" value="Sensor histidine kinase RcsC"/>
    <property type="match status" value="1"/>
</dbReference>
<dbReference type="PANTHER" id="PTHR43047">
    <property type="entry name" value="TWO-COMPONENT HISTIDINE PROTEIN KINASE"/>
    <property type="match status" value="1"/>
</dbReference>
<dbReference type="InterPro" id="IPR013655">
    <property type="entry name" value="PAS_fold_3"/>
</dbReference>
<feature type="domain" description="PAS" evidence="23">
    <location>
        <begin position="404"/>
        <end position="451"/>
    </location>
</feature>
<keyword evidence="12 20" id="KW-1133">Transmembrane helix</keyword>
<evidence type="ECO:0000313" key="27">
    <source>
        <dbReference type="Proteomes" id="UP000249396"/>
    </source>
</evidence>
<dbReference type="SMART" id="SM00091">
    <property type="entry name" value="PAS"/>
    <property type="match status" value="2"/>
</dbReference>
<evidence type="ECO:0000256" key="15">
    <source>
        <dbReference type="ARBA" id="ARBA00064003"/>
    </source>
</evidence>
<dbReference type="Gene3D" id="3.30.565.10">
    <property type="entry name" value="Histidine kinase-like ATPase, C-terminal domain"/>
    <property type="match status" value="1"/>
</dbReference>
<dbReference type="SUPFAM" id="SSF55785">
    <property type="entry name" value="PYP-like sensor domain (PAS domain)"/>
    <property type="match status" value="2"/>
</dbReference>
<dbReference type="InterPro" id="IPR008207">
    <property type="entry name" value="Sig_transdc_His_kin_Hpt_dom"/>
</dbReference>
<evidence type="ECO:0000256" key="19">
    <source>
        <dbReference type="SAM" id="Coils"/>
    </source>
</evidence>
<evidence type="ECO:0000256" key="20">
    <source>
        <dbReference type="SAM" id="Phobius"/>
    </source>
</evidence>
<gene>
    <name evidence="26" type="ORF">DM484_21870</name>
</gene>
<evidence type="ECO:0000256" key="9">
    <source>
        <dbReference type="ARBA" id="ARBA00022741"/>
    </source>
</evidence>
<dbReference type="InterPro" id="IPR000700">
    <property type="entry name" value="PAS-assoc_C"/>
</dbReference>
<evidence type="ECO:0000259" key="24">
    <source>
        <dbReference type="PROSITE" id="PS50113"/>
    </source>
</evidence>
<dbReference type="EC" id="2.7.13.3" evidence="3"/>
<dbReference type="SUPFAM" id="SSF55874">
    <property type="entry name" value="ATPase domain of HSP90 chaperone/DNA topoisomerase II/histidine kinase"/>
    <property type="match status" value="1"/>
</dbReference>
<dbReference type="InterPro" id="IPR036641">
    <property type="entry name" value="HPT_dom_sf"/>
</dbReference>
<feature type="domain" description="Response regulatory" evidence="22">
    <location>
        <begin position="904"/>
        <end position="1020"/>
    </location>
</feature>
<dbReference type="SMART" id="SM00086">
    <property type="entry name" value="PAC"/>
    <property type="match status" value="2"/>
</dbReference>
<evidence type="ECO:0000256" key="4">
    <source>
        <dbReference type="ARBA" id="ARBA00022475"/>
    </source>
</evidence>
<dbReference type="SMART" id="SM00388">
    <property type="entry name" value="HisKA"/>
    <property type="match status" value="1"/>
</dbReference>
<keyword evidence="11" id="KW-0067">ATP-binding</keyword>
<proteinExistence type="predicted"/>
<feature type="modified residue" description="4-aspartylphosphate" evidence="18">
    <location>
        <position position="953"/>
    </location>
</feature>
<keyword evidence="6 18" id="KW-0597">Phosphoprotein</keyword>
<evidence type="ECO:0000256" key="3">
    <source>
        <dbReference type="ARBA" id="ARBA00012438"/>
    </source>
</evidence>
<protein>
    <recommendedName>
        <fullName evidence="16">Sensory/regulatory protein RpfC</fullName>
        <ecNumber evidence="3">2.7.13.3</ecNumber>
    </recommendedName>
</protein>
<evidence type="ECO:0000256" key="1">
    <source>
        <dbReference type="ARBA" id="ARBA00000085"/>
    </source>
</evidence>
<dbReference type="InterPro" id="IPR004358">
    <property type="entry name" value="Sig_transdc_His_kin-like_C"/>
</dbReference>
<dbReference type="CDD" id="cd00130">
    <property type="entry name" value="PAS"/>
    <property type="match status" value="2"/>
</dbReference>
<evidence type="ECO:0000256" key="11">
    <source>
        <dbReference type="ARBA" id="ARBA00022840"/>
    </source>
</evidence>
<dbReference type="PROSITE" id="PS50109">
    <property type="entry name" value="HIS_KIN"/>
    <property type="match status" value="1"/>
</dbReference>
<keyword evidence="14 20" id="KW-0472">Membrane</keyword>
<keyword evidence="8 20" id="KW-0812">Transmembrane</keyword>
<feature type="transmembrane region" description="Helical" evidence="20">
    <location>
        <begin position="34"/>
        <end position="56"/>
    </location>
</feature>
<evidence type="ECO:0000256" key="2">
    <source>
        <dbReference type="ARBA" id="ARBA00004429"/>
    </source>
</evidence>
<evidence type="ECO:0000256" key="6">
    <source>
        <dbReference type="ARBA" id="ARBA00022553"/>
    </source>
</evidence>
<evidence type="ECO:0000256" key="16">
    <source>
        <dbReference type="ARBA" id="ARBA00068150"/>
    </source>
</evidence>
<dbReference type="Pfam" id="PF02518">
    <property type="entry name" value="HATPase_c"/>
    <property type="match status" value="1"/>
</dbReference>
<dbReference type="PROSITE" id="PS50894">
    <property type="entry name" value="HPT"/>
    <property type="match status" value="1"/>
</dbReference>
<dbReference type="GO" id="GO:0005886">
    <property type="term" value="C:plasma membrane"/>
    <property type="evidence" value="ECO:0007669"/>
    <property type="project" value="UniProtKB-SubCell"/>
</dbReference>
<dbReference type="SUPFAM" id="SSF52172">
    <property type="entry name" value="CheY-like"/>
    <property type="match status" value="1"/>
</dbReference>
<keyword evidence="4" id="KW-1003">Cell membrane</keyword>
<dbReference type="Gene3D" id="1.10.287.130">
    <property type="match status" value="1"/>
</dbReference>
<dbReference type="GO" id="GO:0005524">
    <property type="term" value="F:ATP binding"/>
    <property type="evidence" value="ECO:0007669"/>
    <property type="project" value="UniProtKB-KW"/>
</dbReference>
<keyword evidence="10" id="KW-0418">Kinase</keyword>
<dbReference type="SUPFAM" id="SSF47384">
    <property type="entry name" value="Homodimeric domain of signal transducing histidine kinase"/>
    <property type="match status" value="1"/>
</dbReference>
<feature type="modified residue" description="Phosphohistidine" evidence="17">
    <location>
        <position position="1109"/>
    </location>
</feature>
<evidence type="ECO:0000256" key="7">
    <source>
        <dbReference type="ARBA" id="ARBA00022679"/>
    </source>
</evidence>
<dbReference type="SUPFAM" id="SSF47226">
    <property type="entry name" value="Histidine-containing phosphotransfer domain, HPT domain"/>
    <property type="match status" value="1"/>
</dbReference>
<accession>A0A2W4SEX6</accession>
<feature type="coiled-coil region" evidence="19">
    <location>
        <begin position="355"/>
        <end position="382"/>
    </location>
</feature>
<dbReference type="AlphaFoldDB" id="A0A2W4SEX6"/>
<evidence type="ECO:0000256" key="14">
    <source>
        <dbReference type="ARBA" id="ARBA00023136"/>
    </source>
</evidence>
<dbReference type="Gene3D" id="3.30.450.20">
    <property type="entry name" value="PAS domain"/>
    <property type="match status" value="2"/>
</dbReference>
<feature type="domain" description="HPt" evidence="25">
    <location>
        <begin position="1070"/>
        <end position="1168"/>
    </location>
</feature>
<evidence type="ECO:0000313" key="26">
    <source>
        <dbReference type="EMBL" id="PZN74020.1"/>
    </source>
</evidence>
<evidence type="ECO:0000256" key="18">
    <source>
        <dbReference type="PROSITE-ProRule" id="PRU00169"/>
    </source>
</evidence>
<dbReference type="CDD" id="cd16922">
    <property type="entry name" value="HATPase_EvgS-ArcB-TorS-like"/>
    <property type="match status" value="1"/>
</dbReference>
<keyword evidence="7" id="KW-0808">Transferase</keyword>
<dbReference type="CDD" id="cd00082">
    <property type="entry name" value="HisKA"/>
    <property type="match status" value="1"/>
</dbReference>
<dbReference type="InterPro" id="IPR003661">
    <property type="entry name" value="HisK_dim/P_dom"/>
</dbReference>
<dbReference type="Gene3D" id="3.40.50.2300">
    <property type="match status" value="1"/>
</dbReference>
<dbReference type="InterPro" id="IPR036890">
    <property type="entry name" value="HATPase_C_sf"/>
</dbReference>
<feature type="transmembrane region" description="Helical" evidence="20">
    <location>
        <begin position="320"/>
        <end position="343"/>
    </location>
</feature>
<dbReference type="InterPro" id="IPR001789">
    <property type="entry name" value="Sig_transdc_resp-reg_receiver"/>
</dbReference>
<dbReference type="NCBIfam" id="TIGR00229">
    <property type="entry name" value="sensory_box"/>
    <property type="match status" value="2"/>
</dbReference>
<keyword evidence="9" id="KW-0547">Nucleotide-binding</keyword>
<evidence type="ECO:0000259" key="22">
    <source>
        <dbReference type="PROSITE" id="PS50110"/>
    </source>
</evidence>
<dbReference type="Proteomes" id="UP000249396">
    <property type="component" value="Unassembled WGS sequence"/>
</dbReference>
<evidence type="ECO:0000256" key="10">
    <source>
        <dbReference type="ARBA" id="ARBA00022777"/>
    </source>
</evidence>
<dbReference type="PROSITE" id="PS50110">
    <property type="entry name" value="RESPONSE_REGULATORY"/>
    <property type="match status" value="1"/>
</dbReference>
<dbReference type="Pfam" id="PF00072">
    <property type="entry name" value="Response_reg"/>
    <property type="match status" value="1"/>
</dbReference>
<reference evidence="26 27" key="1">
    <citation type="journal article" date="2018" name="Aquat. Microb. Ecol.">
        <title>Gammaproteobacterial methanotrophs dominate.</title>
        <authorList>
            <person name="Rissanen A.J."/>
            <person name="Saarenheimo J."/>
            <person name="Tiirola M."/>
            <person name="Peura S."/>
            <person name="Aalto S.L."/>
            <person name="Karvinen A."/>
            <person name="Nykanen H."/>
        </authorList>
    </citation>
    <scope>NUCLEOTIDE SEQUENCE [LARGE SCALE GENOMIC DNA]</scope>
    <source>
        <strain evidence="26">AMbin10</strain>
    </source>
</reference>
<evidence type="ECO:0000256" key="13">
    <source>
        <dbReference type="ARBA" id="ARBA00023012"/>
    </source>
</evidence>
<dbReference type="PRINTS" id="PR00344">
    <property type="entry name" value="BCTRLSENSOR"/>
</dbReference>
<dbReference type="CDD" id="cd18773">
    <property type="entry name" value="PDC1_HK_sensor"/>
    <property type="match status" value="1"/>
</dbReference>
<comment type="catalytic activity">
    <reaction evidence="1">
        <text>ATP + protein L-histidine = ADP + protein N-phospho-L-histidine.</text>
        <dbReference type="EC" id="2.7.13.3"/>
    </reaction>
</comment>
<dbReference type="InterPro" id="IPR035965">
    <property type="entry name" value="PAS-like_dom_sf"/>
</dbReference>
<dbReference type="Pfam" id="PF08447">
    <property type="entry name" value="PAS_3"/>
    <property type="match status" value="1"/>
</dbReference>
<dbReference type="InterPro" id="IPR003594">
    <property type="entry name" value="HATPase_dom"/>
</dbReference>
<dbReference type="Gene3D" id="1.20.120.160">
    <property type="entry name" value="HPT domain"/>
    <property type="match status" value="1"/>
</dbReference>
<comment type="subunit">
    <text evidence="15">At low DSF concentrations, interacts with RpfF.</text>
</comment>
<dbReference type="InterPro" id="IPR036097">
    <property type="entry name" value="HisK_dim/P_sf"/>
</dbReference>
<evidence type="ECO:0000256" key="5">
    <source>
        <dbReference type="ARBA" id="ARBA00022519"/>
    </source>
</evidence>
<dbReference type="PROSITE" id="PS50113">
    <property type="entry name" value="PAC"/>
    <property type="match status" value="1"/>
</dbReference>
<name>A0A2W4SEX6_9GAMM</name>
<dbReference type="InterPro" id="IPR000014">
    <property type="entry name" value="PAS"/>
</dbReference>
<organism evidence="26 27">
    <name type="scientific">Candidatus Methylumidiphilus alinenensis</name>
    <dbReference type="NCBI Taxonomy" id="2202197"/>
    <lineage>
        <taxon>Bacteria</taxon>
        <taxon>Pseudomonadati</taxon>
        <taxon>Pseudomonadota</taxon>
        <taxon>Gammaproteobacteria</taxon>
        <taxon>Methylococcales</taxon>
        <taxon>Candidatus Methylumidiphilus</taxon>
    </lineage>
</organism>
<dbReference type="CDD" id="cd17546">
    <property type="entry name" value="REC_hyHK_CKI1_RcsC-like"/>
    <property type="match status" value="1"/>
</dbReference>
<dbReference type="SMART" id="SM00073">
    <property type="entry name" value="HPT"/>
    <property type="match status" value="1"/>
</dbReference>
<dbReference type="Pfam" id="PF13426">
    <property type="entry name" value="PAS_9"/>
    <property type="match status" value="1"/>
</dbReference>
<evidence type="ECO:0000259" key="25">
    <source>
        <dbReference type="PROSITE" id="PS50894"/>
    </source>
</evidence>
<feature type="domain" description="Histidine kinase" evidence="21">
    <location>
        <begin position="654"/>
        <end position="875"/>
    </location>
</feature>
<feature type="domain" description="PAC" evidence="24">
    <location>
        <begin position="455"/>
        <end position="508"/>
    </location>
</feature>
<dbReference type="InterPro" id="IPR011006">
    <property type="entry name" value="CheY-like_superfamily"/>
</dbReference>
<dbReference type="InterPro" id="IPR001610">
    <property type="entry name" value="PAC"/>
</dbReference>
<dbReference type="EMBL" id="QJPH01000438">
    <property type="protein sequence ID" value="PZN74020.1"/>
    <property type="molecule type" value="Genomic_DNA"/>
</dbReference>
<evidence type="ECO:0000259" key="21">
    <source>
        <dbReference type="PROSITE" id="PS50109"/>
    </source>
</evidence>
<dbReference type="Pfam" id="PF01627">
    <property type="entry name" value="Hpt"/>
    <property type="match status" value="1"/>
</dbReference>
<dbReference type="InterPro" id="IPR005467">
    <property type="entry name" value="His_kinase_dom"/>
</dbReference>
<evidence type="ECO:0000256" key="8">
    <source>
        <dbReference type="ARBA" id="ARBA00022692"/>
    </source>
</evidence>
<evidence type="ECO:0000256" key="12">
    <source>
        <dbReference type="ARBA" id="ARBA00022989"/>
    </source>
</evidence>
<dbReference type="GO" id="GO:0000155">
    <property type="term" value="F:phosphorelay sensor kinase activity"/>
    <property type="evidence" value="ECO:0007669"/>
    <property type="project" value="InterPro"/>
</dbReference>
<keyword evidence="19" id="KW-0175">Coiled coil</keyword>
<dbReference type="FunFam" id="1.10.287.130:FF:000002">
    <property type="entry name" value="Two-component osmosensing histidine kinase"/>
    <property type="match status" value="1"/>
</dbReference>
<keyword evidence="5" id="KW-0997">Cell inner membrane</keyword>
<dbReference type="SMART" id="SM00448">
    <property type="entry name" value="REC"/>
    <property type="match status" value="1"/>
</dbReference>
<evidence type="ECO:0000259" key="23">
    <source>
        <dbReference type="PROSITE" id="PS50112"/>
    </source>
</evidence>
<sequence length="1168" mass="130491">MNLGMMVGDGSPSISPGQAPGVSAPKIRSQWHRLGWVFIALLPVLILGGIGGYAFLKARQSIREEVQQSLTTIAEQKKQQIELWLSNISQETVIFSEGSFLADMLGAWLQNGQKDEALKKSILTRLGQIRDSRHFDSLVVFDTQGQVVLTVGGAADLAEHSPLVLEVIRDGRPRFVDLHRNIDGKIELGVMAPFVTQSGQTIGALYLTVNPEDYLYPMLTSWPVPHATAETILVRREGESIEYISPLYLLKIPAMVKRMPFHNIELPDARGLRGYRGIVKNGTDYRGQPVLSYVTPIKETPWIMVAKMDKNEAYAKIHRLGLFSGAFFTSTLFVSYLILFLVWRNQNLGHRLVMEQELLLLNQQLEQKVKERTEELSEKEMRWHVALDSHEMGVWDWALDSGKVLFSPRWKSMLGYAEDDIDGNVDAWEQLIHPDDRAGVMQSLQDYFVGNNPDYRADLRLRTKQGGYRWIYTCGKVTHWSPDGKPLRMIGTHTDIDARKLAEAILQEREETFRRLFQDSLDPVILMKEYYFVECNQAALDLIQLTKEEFIGLTPDDVSPELQDDGRRSDEISTEVMNELRQGRSQRFDWHCIRRDGSDFYVDVSLTPIKIGGSPFYYCGWREITLRKQLMERLAETTQAAEAANRAKGAFLANMSHEIRTPLNSILGMAQLLQMQELDGNVKRKIQTIAQAAHHLLSIVNDILDISKIEAGKLRLEISDFPLREKIEGVINLLADKADASNVDLSSEIDPGLPEILRGDRMRIRQILLNLVGNALKFTEKGKVTVRVLRMSPGEENFLVRFEVQDTGLGISSQDQPRLFNFFEQADNQSTRKFGGTGLGLAICKRLVEQMGGSIGVDSALGIGSTFWCVIPLSKGSQAPPRQDETFSMTGLADSLAKGHGHVRVLLVEDNVINQEIAFELLRNAGMAVDVASNGVEAVNRVAAQTYDLILMDIQMPKMDGLEATRVIRRMPDRADVPILALTANAFPEDVDLYIDSGMNGHVAKPIVVKELYETLSFWLNGKLSTAHETDAMVLPAISSSPPSMEDQMAQLAAIPGLNPQIGLVSLAGKQGSYIRLLRKFALRQPVEMANLRQALVEGDWITAKRIAHTLKGLAGTMGATSLQANAQWLNDALSENIDVEKINRLSKVAIAEYSVLAEAILAELSLI</sequence>
<comment type="caution">
    <text evidence="26">The sequence shown here is derived from an EMBL/GenBank/DDBJ whole genome shotgun (WGS) entry which is preliminary data.</text>
</comment>
<evidence type="ECO:0000256" key="17">
    <source>
        <dbReference type="PROSITE-ProRule" id="PRU00110"/>
    </source>
</evidence>
<dbReference type="PROSITE" id="PS50112">
    <property type="entry name" value="PAS"/>
    <property type="match status" value="1"/>
</dbReference>
<keyword evidence="13" id="KW-0902">Two-component regulatory system</keyword>
<comment type="subcellular location">
    <subcellularLocation>
        <location evidence="2">Cell inner membrane</location>
        <topology evidence="2">Multi-pass membrane protein</topology>
    </subcellularLocation>
</comment>
<dbReference type="SMART" id="SM00387">
    <property type="entry name" value="HATPase_c"/>
    <property type="match status" value="1"/>
</dbReference>